<evidence type="ECO:0000313" key="3">
    <source>
        <dbReference type="Proteomes" id="UP000078228"/>
    </source>
</evidence>
<organism evidence="1 3">
    <name type="scientific">Moraxella catarrhalis</name>
    <name type="common">Branhamella catarrhalis</name>
    <dbReference type="NCBI Taxonomy" id="480"/>
    <lineage>
        <taxon>Bacteria</taxon>
        <taxon>Pseudomonadati</taxon>
        <taxon>Pseudomonadota</taxon>
        <taxon>Gammaproteobacteria</taxon>
        <taxon>Moraxellales</taxon>
        <taxon>Moraxellaceae</taxon>
        <taxon>Moraxella</taxon>
    </lineage>
</organism>
<gene>
    <name evidence="2" type="ORF">AO382_1172</name>
    <name evidence="1" type="ORF">AO384_1328</name>
</gene>
<sequence length="72" mass="7953">MWLYYSSISKRLAPYFHAIFLNTAVHPCGSSICPFLRCVDSISNLASADQWQKAPICVGECLQGLMNNSGNL</sequence>
<reference evidence="3 4" key="1">
    <citation type="journal article" date="2016" name="Genome Biol. Evol.">
        <title>Comparative Genomic Analyses of the Moraxella catarrhalis Serosensitive and Seroresistant Lineages Demonstrate Their Independent Evolution.</title>
        <authorList>
            <person name="Earl J.P."/>
            <person name="de Vries S.P."/>
            <person name="Ahmed A."/>
            <person name="Powell E."/>
            <person name="Schultz M.P."/>
            <person name="Hermans P.W."/>
            <person name="Hill D.J."/>
            <person name="Zhou Z."/>
            <person name="Constantinidou C.I."/>
            <person name="Hu F.Z."/>
            <person name="Bootsma H.J."/>
            <person name="Ehrlich G.D."/>
        </authorList>
    </citation>
    <scope>NUCLEOTIDE SEQUENCE [LARGE SCALE GENOMIC DNA]</scope>
    <source>
        <strain evidence="1 3">Z7542</strain>
        <strain evidence="2 4">Z7574</strain>
    </source>
</reference>
<comment type="caution">
    <text evidence="1">The sequence shown here is derived from an EMBL/GenBank/DDBJ whole genome shotgun (WGS) entry which is preliminary data.</text>
</comment>
<evidence type="ECO:0000313" key="2">
    <source>
        <dbReference type="EMBL" id="OAV00738.1"/>
    </source>
</evidence>
<name>A0A198UKF3_MORCA</name>
<dbReference type="AlphaFoldDB" id="A0A198UKF3"/>
<evidence type="ECO:0000313" key="4">
    <source>
        <dbReference type="Proteomes" id="UP000078446"/>
    </source>
</evidence>
<protein>
    <submittedName>
        <fullName evidence="1">Uncharacterized protein</fullName>
    </submittedName>
</protein>
<dbReference type="Proteomes" id="UP000078446">
    <property type="component" value="Unassembled WGS sequence"/>
</dbReference>
<dbReference type="Proteomes" id="UP000078228">
    <property type="component" value="Unassembled WGS sequence"/>
</dbReference>
<dbReference type="EMBL" id="LXHE01000011">
    <property type="protein sequence ID" value="OAV00738.1"/>
    <property type="molecule type" value="Genomic_DNA"/>
</dbReference>
<proteinExistence type="predicted"/>
<dbReference type="EMBL" id="LXHC01000022">
    <property type="protein sequence ID" value="OAU95722.1"/>
    <property type="molecule type" value="Genomic_DNA"/>
</dbReference>
<dbReference type="PATRIC" id="fig|480.236.peg.2049"/>
<evidence type="ECO:0000313" key="1">
    <source>
        <dbReference type="EMBL" id="OAU95722.1"/>
    </source>
</evidence>
<accession>A0A198UKF3</accession>
<keyword evidence="3" id="KW-1185">Reference proteome</keyword>